<dbReference type="PANTHER" id="PTHR41791:SF1">
    <property type="entry name" value="SSL7039 PROTEIN"/>
    <property type="match status" value="1"/>
</dbReference>
<dbReference type="PANTHER" id="PTHR41791">
    <property type="entry name" value="SSL7039 PROTEIN"/>
    <property type="match status" value="1"/>
</dbReference>
<dbReference type="Pfam" id="PF05973">
    <property type="entry name" value="Gp49"/>
    <property type="match status" value="1"/>
</dbReference>
<sequence>MFEIRHYLTSDGKDLIANWLRKLRDVQAKTAIIRRLNRLEQGNFGDFKPLRDGVYELRMNIGPGYRIYYAQSGKTVLLLLCGGTKKTQDTDITRACACWYDWQNRED</sequence>
<dbReference type="OrthoDB" id="5296237at2"/>
<dbReference type="InterPro" id="IPR014056">
    <property type="entry name" value="TypeIITA-like_toxin_pred"/>
</dbReference>
<dbReference type="AlphaFoldDB" id="A0A2M6UQX6"/>
<organism evidence="1 2">
    <name type="scientific">Bartonella tribocorum</name>
    <dbReference type="NCBI Taxonomy" id="85701"/>
    <lineage>
        <taxon>Bacteria</taxon>
        <taxon>Pseudomonadati</taxon>
        <taxon>Pseudomonadota</taxon>
        <taxon>Alphaproteobacteria</taxon>
        <taxon>Hyphomicrobiales</taxon>
        <taxon>Bartonellaceae</taxon>
        <taxon>Bartonella</taxon>
    </lineage>
</organism>
<protein>
    <submittedName>
        <fullName evidence="1">Addiction module killer protein</fullName>
    </submittedName>
</protein>
<name>A0A2M6UQX6_9HYPH</name>
<evidence type="ECO:0000313" key="2">
    <source>
        <dbReference type="Proteomes" id="UP000230791"/>
    </source>
</evidence>
<dbReference type="NCBIfam" id="TIGR02683">
    <property type="entry name" value="upstrm_HI1419"/>
    <property type="match status" value="1"/>
</dbReference>
<dbReference type="InterPro" id="IPR009241">
    <property type="entry name" value="HigB-like"/>
</dbReference>
<dbReference type="RefSeq" id="WP_100131084.1">
    <property type="nucleotide sequence ID" value="NZ_CADDYJ010000013.1"/>
</dbReference>
<dbReference type="PIRSF" id="PIRSF028744">
    <property type="entry name" value="Addict_mod_HI1419"/>
    <property type="match status" value="1"/>
</dbReference>
<dbReference type="Proteomes" id="UP000230791">
    <property type="component" value="Unassembled WGS sequence"/>
</dbReference>
<comment type="caution">
    <text evidence="1">The sequence shown here is derived from an EMBL/GenBank/DDBJ whole genome shotgun (WGS) entry which is preliminary data.</text>
</comment>
<gene>
    <name evidence="1" type="ORF">CEV08_07760</name>
</gene>
<dbReference type="EMBL" id="NJPP01000035">
    <property type="protein sequence ID" value="PIT68598.1"/>
    <property type="molecule type" value="Genomic_DNA"/>
</dbReference>
<proteinExistence type="predicted"/>
<evidence type="ECO:0000313" key="1">
    <source>
        <dbReference type="EMBL" id="PIT68598.1"/>
    </source>
</evidence>
<accession>A0A2M6UQX6</accession>
<reference evidence="1 2" key="1">
    <citation type="submission" date="2017-06" db="EMBL/GenBank/DDBJ databases">
        <title>Draft genome of Bartonella tribocorum C635.</title>
        <authorList>
            <person name="Hadjadj L."/>
            <person name="Jiyipong T."/>
            <person name="Diene S.M."/>
            <person name="Morand S."/>
            <person name="Rolain J.-M."/>
        </authorList>
    </citation>
    <scope>NUCLEOTIDE SEQUENCE [LARGE SCALE GENOMIC DNA]</scope>
    <source>
        <strain evidence="1 2">C635</strain>
    </source>
</reference>